<dbReference type="Proteomes" id="UP000480350">
    <property type="component" value="Unassembled WGS sequence"/>
</dbReference>
<dbReference type="Gene3D" id="3.40.50.1240">
    <property type="entry name" value="Phosphoglycerate mutase-like"/>
    <property type="match status" value="1"/>
</dbReference>
<dbReference type="SUPFAM" id="SSF53254">
    <property type="entry name" value="Phosphoglycerate mutase-like"/>
    <property type="match status" value="1"/>
</dbReference>
<reference evidence="1 2" key="2">
    <citation type="submission" date="2020-03" db="EMBL/GenBank/DDBJ databases">
        <title>Kangsaoukella pontilimi gen. nov., sp. nov., a new member of the family Rhodobacteraceae isolated from a tidal mudflat.</title>
        <authorList>
            <person name="Kim I.S."/>
        </authorList>
    </citation>
    <scope>NUCLEOTIDE SEQUENCE [LARGE SCALE GENOMIC DNA]</scope>
    <source>
        <strain evidence="1 2">GH1-50</strain>
    </source>
</reference>
<protein>
    <submittedName>
        <fullName evidence="1">Histidine phosphatase family protein</fullName>
    </submittedName>
</protein>
<dbReference type="Pfam" id="PF00300">
    <property type="entry name" value="His_Phos_1"/>
    <property type="match status" value="1"/>
</dbReference>
<proteinExistence type="predicted"/>
<dbReference type="InterPro" id="IPR013078">
    <property type="entry name" value="His_Pase_superF_clade-1"/>
</dbReference>
<keyword evidence="2" id="KW-1185">Reference proteome</keyword>
<dbReference type="SMART" id="SM00855">
    <property type="entry name" value="PGAM"/>
    <property type="match status" value="1"/>
</dbReference>
<dbReference type="InterPro" id="IPR029033">
    <property type="entry name" value="His_PPase_superfam"/>
</dbReference>
<gene>
    <name evidence="1" type="ORF">GQ651_14450</name>
</gene>
<dbReference type="EMBL" id="WUPT01000002">
    <property type="protein sequence ID" value="MXQ09045.1"/>
    <property type="molecule type" value="Genomic_DNA"/>
</dbReference>
<name>A0A7C9ITR4_9RHOB</name>
<dbReference type="RefSeq" id="WP_160764908.1">
    <property type="nucleotide sequence ID" value="NZ_WUPT01000002.1"/>
</dbReference>
<organism evidence="1 2">
    <name type="scientific">Kangsaoukella pontilimi</name>
    <dbReference type="NCBI Taxonomy" id="2691042"/>
    <lineage>
        <taxon>Bacteria</taxon>
        <taxon>Pseudomonadati</taxon>
        <taxon>Pseudomonadota</taxon>
        <taxon>Alphaproteobacteria</taxon>
        <taxon>Rhodobacterales</taxon>
        <taxon>Paracoccaceae</taxon>
        <taxon>Kangsaoukella</taxon>
    </lineage>
</organism>
<evidence type="ECO:0000313" key="1">
    <source>
        <dbReference type="EMBL" id="MXQ09045.1"/>
    </source>
</evidence>
<dbReference type="AlphaFoldDB" id="A0A7C9ITR4"/>
<sequence>MALPALELWLIRHAPTDFSGRLAGRTDVEAVLPGAAALALARTQLQGAGRVVASPAQRTIATARALFPGREIDTDPYLWEQDFGADEGRAYSDLPDLGPLTRAALADHVPPGGESFAEMAARVMPALRGLRRRVPASVGSVPAVAVVAHAGTVRAALGMALGELSLGLAFDISPLSLTTIRFFGDEAAILGVNRPLVA</sequence>
<accession>A0A7C9ITR4</accession>
<reference evidence="1 2" key="1">
    <citation type="submission" date="2019-12" db="EMBL/GenBank/DDBJ databases">
        <authorList>
            <person name="Lee S.D."/>
        </authorList>
    </citation>
    <scope>NUCLEOTIDE SEQUENCE [LARGE SCALE GENOMIC DNA]</scope>
    <source>
        <strain evidence="1 2">GH1-50</strain>
    </source>
</reference>
<comment type="caution">
    <text evidence="1">The sequence shown here is derived from an EMBL/GenBank/DDBJ whole genome shotgun (WGS) entry which is preliminary data.</text>
</comment>
<evidence type="ECO:0000313" key="2">
    <source>
        <dbReference type="Proteomes" id="UP000480350"/>
    </source>
</evidence>